<evidence type="ECO:0000256" key="4">
    <source>
        <dbReference type="ARBA" id="ARBA00022801"/>
    </source>
</evidence>
<evidence type="ECO:0000256" key="1">
    <source>
        <dbReference type="ARBA" id="ARBA00001231"/>
    </source>
</evidence>
<dbReference type="InterPro" id="IPR001764">
    <property type="entry name" value="Glyco_hydro_3_N"/>
</dbReference>
<keyword evidence="4 7" id="KW-0378">Hydrolase</keyword>
<protein>
    <recommendedName>
        <fullName evidence="3">beta-N-acetylhexosaminidase</fullName>
        <ecNumber evidence="3">3.2.1.52</ecNumber>
    </recommendedName>
</protein>
<dbReference type="NCBIfam" id="NF003740">
    <property type="entry name" value="PRK05337.1"/>
    <property type="match status" value="1"/>
</dbReference>
<dbReference type="CAZy" id="GH3">
    <property type="family name" value="Glycoside Hydrolase Family 3"/>
</dbReference>
<dbReference type="EC" id="3.2.1.52" evidence="3"/>
<dbReference type="OrthoDB" id="9805821at2"/>
<keyword evidence="8" id="KW-1185">Reference proteome</keyword>
<comment type="catalytic activity">
    <reaction evidence="1">
        <text>Hydrolysis of terminal non-reducing N-acetyl-D-hexosamine residues in N-acetyl-beta-D-hexosaminides.</text>
        <dbReference type="EC" id="3.2.1.52"/>
    </reaction>
</comment>
<evidence type="ECO:0000256" key="3">
    <source>
        <dbReference type="ARBA" id="ARBA00012663"/>
    </source>
</evidence>
<evidence type="ECO:0000313" key="8">
    <source>
        <dbReference type="Proteomes" id="UP000001572"/>
    </source>
</evidence>
<dbReference type="InterPro" id="IPR017853">
    <property type="entry name" value="GH"/>
</dbReference>
<dbReference type="GO" id="GO:0005975">
    <property type="term" value="P:carbohydrate metabolic process"/>
    <property type="evidence" value="ECO:0007669"/>
    <property type="project" value="InterPro"/>
</dbReference>
<dbReference type="eggNOG" id="COG1472">
    <property type="taxonomic scope" value="Bacteria"/>
</dbReference>
<dbReference type="InterPro" id="IPR050226">
    <property type="entry name" value="NagZ_Beta-hexosaminidase"/>
</dbReference>
<dbReference type="Pfam" id="PF00933">
    <property type="entry name" value="Glyco_hydro_3"/>
    <property type="match status" value="1"/>
</dbReference>
<dbReference type="GO" id="GO:0004563">
    <property type="term" value="F:beta-N-acetylhexosaminidase activity"/>
    <property type="evidence" value="ECO:0007669"/>
    <property type="project" value="UniProtKB-EC"/>
</dbReference>
<sequence>MNWKIISMMVLIIFFATGLMACQQHNESTEEEETVLIIEEPQEGELQVEELEIEEIQIIEGLIQEMTLEEKIGQLFMPAFRSDHEGRPLKKINESVKEQIKQYHLGGIILFAENIESIDQTKKLIDDMQKNSRLPMFIAVDEEGGRVTRLNHSRSQLPATQLPGNEVLGKTKDPTLSYEVGRLLGRELLSLGFNMNLAPVADVNTNAKNPVIGDRSFSDNPQEVGIMASEMARGLQNENVSAVFKHFPGHGDTEFDTHHQAVVINHDLERLQSVEWVPFRKGIEVSVDAIMTAHIQMPQITGNDFPATLSSKIITEILREEMGYEGMVITDALEMSAVSQHYTSAEAAVLAIEAGVDILLMPRSLEEAYGGVLEAVSLGLITEERIEESVRRILQVKLKRGVLEGSQTKEDPFEVIGSAYHAKIVKEIMNKLGR</sequence>
<name>A6TMT8_ALKMQ</name>
<dbReference type="Proteomes" id="UP000001572">
    <property type="component" value="Chromosome"/>
</dbReference>
<reference evidence="8" key="1">
    <citation type="journal article" date="2016" name="Genome Announc.">
        <title>Complete genome sequence of Alkaliphilus metalliredigens strain QYMF, an alkaliphilic and metal-reducing bacterium isolated from borax-contaminated leachate ponds.</title>
        <authorList>
            <person name="Hwang C."/>
            <person name="Copeland A."/>
            <person name="Lucas S."/>
            <person name="Lapidus A."/>
            <person name="Barry K."/>
            <person name="Detter J.C."/>
            <person name="Glavina Del Rio T."/>
            <person name="Hammon N."/>
            <person name="Israni S."/>
            <person name="Dalin E."/>
            <person name="Tice H."/>
            <person name="Pitluck S."/>
            <person name="Chertkov O."/>
            <person name="Brettin T."/>
            <person name="Bruce D."/>
            <person name="Han C."/>
            <person name="Schmutz J."/>
            <person name="Larimer F."/>
            <person name="Land M.L."/>
            <person name="Hauser L."/>
            <person name="Kyrpides N."/>
            <person name="Mikhailova N."/>
            <person name="Ye Q."/>
            <person name="Zhou J."/>
            <person name="Richardson P."/>
            <person name="Fields M.W."/>
        </authorList>
    </citation>
    <scope>NUCLEOTIDE SEQUENCE [LARGE SCALE GENOMIC DNA]</scope>
    <source>
        <strain evidence="8">QYMF</strain>
    </source>
</reference>
<dbReference type="RefSeq" id="WP_012062547.1">
    <property type="nucleotide sequence ID" value="NC_009633.1"/>
</dbReference>
<comment type="similarity">
    <text evidence="2">Belongs to the glycosyl hydrolase 3 family.</text>
</comment>
<dbReference type="PANTHER" id="PTHR30480:SF13">
    <property type="entry name" value="BETA-HEXOSAMINIDASE"/>
    <property type="match status" value="1"/>
</dbReference>
<proteinExistence type="inferred from homology"/>
<dbReference type="GO" id="GO:0009254">
    <property type="term" value="P:peptidoglycan turnover"/>
    <property type="evidence" value="ECO:0007669"/>
    <property type="project" value="TreeGrafter"/>
</dbReference>
<evidence type="ECO:0000313" key="7">
    <source>
        <dbReference type="EMBL" id="ABR47506.1"/>
    </source>
</evidence>
<dbReference type="AlphaFoldDB" id="A6TMT8"/>
<evidence type="ECO:0000259" key="6">
    <source>
        <dbReference type="Pfam" id="PF00933"/>
    </source>
</evidence>
<dbReference type="EMBL" id="CP000724">
    <property type="protein sequence ID" value="ABR47506.1"/>
    <property type="molecule type" value="Genomic_DNA"/>
</dbReference>
<dbReference type="InterPro" id="IPR036962">
    <property type="entry name" value="Glyco_hydro_3_N_sf"/>
</dbReference>
<dbReference type="PROSITE" id="PS51257">
    <property type="entry name" value="PROKAR_LIPOPROTEIN"/>
    <property type="match status" value="1"/>
</dbReference>
<evidence type="ECO:0000256" key="5">
    <source>
        <dbReference type="ARBA" id="ARBA00023295"/>
    </source>
</evidence>
<gene>
    <name evidence="7" type="ordered locus">Amet_1301</name>
</gene>
<dbReference type="STRING" id="293826.Amet_1301"/>
<dbReference type="PANTHER" id="PTHR30480">
    <property type="entry name" value="BETA-HEXOSAMINIDASE-RELATED"/>
    <property type="match status" value="1"/>
</dbReference>
<evidence type="ECO:0000256" key="2">
    <source>
        <dbReference type="ARBA" id="ARBA00005336"/>
    </source>
</evidence>
<dbReference type="Gene3D" id="3.20.20.300">
    <property type="entry name" value="Glycoside hydrolase, family 3, N-terminal domain"/>
    <property type="match status" value="1"/>
</dbReference>
<keyword evidence="5" id="KW-0326">Glycosidase</keyword>
<accession>A6TMT8</accession>
<dbReference type="KEGG" id="amt:Amet_1301"/>
<dbReference type="SUPFAM" id="SSF51445">
    <property type="entry name" value="(Trans)glycosidases"/>
    <property type="match status" value="1"/>
</dbReference>
<feature type="domain" description="Glycoside hydrolase family 3 N-terminal" evidence="6">
    <location>
        <begin position="67"/>
        <end position="396"/>
    </location>
</feature>
<organism evidence="7 8">
    <name type="scientific">Alkaliphilus metalliredigens (strain QYMF)</name>
    <dbReference type="NCBI Taxonomy" id="293826"/>
    <lineage>
        <taxon>Bacteria</taxon>
        <taxon>Bacillati</taxon>
        <taxon>Bacillota</taxon>
        <taxon>Clostridia</taxon>
        <taxon>Peptostreptococcales</taxon>
        <taxon>Natronincolaceae</taxon>
        <taxon>Alkaliphilus</taxon>
    </lineage>
</organism>
<dbReference type="HOGENOM" id="CLU_008392_0_2_9"/>